<organism evidence="2 3">
    <name type="scientific">Selenomonas flueggei ATCC 43531</name>
    <dbReference type="NCBI Taxonomy" id="638302"/>
    <lineage>
        <taxon>Bacteria</taxon>
        <taxon>Bacillati</taxon>
        <taxon>Bacillota</taxon>
        <taxon>Negativicutes</taxon>
        <taxon>Selenomonadales</taxon>
        <taxon>Selenomonadaceae</taxon>
        <taxon>Selenomonas</taxon>
    </lineage>
</organism>
<dbReference type="Proteomes" id="UP000005309">
    <property type="component" value="Unassembled WGS sequence"/>
</dbReference>
<dbReference type="InterPro" id="IPR036249">
    <property type="entry name" value="Thioredoxin-like_sf"/>
</dbReference>
<evidence type="ECO:0000313" key="2">
    <source>
        <dbReference type="EMBL" id="EEQ48209.1"/>
    </source>
</evidence>
<evidence type="ECO:0000259" key="1">
    <source>
        <dbReference type="Pfam" id="PF00462"/>
    </source>
</evidence>
<keyword evidence="3" id="KW-1185">Reference proteome</keyword>
<name>C4V4W2_9FIRM</name>
<dbReference type="RefSeq" id="WP_006690280.1">
    <property type="nucleotide sequence ID" value="NZ_GG694006.1"/>
</dbReference>
<dbReference type="PANTHER" id="PTHR34386:SF1">
    <property type="entry name" value="GLUTAREDOXIN-LIKE PROTEIN NRDH"/>
    <property type="match status" value="1"/>
</dbReference>
<dbReference type="PROSITE" id="PS00195">
    <property type="entry name" value="GLUTAREDOXIN_1"/>
    <property type="match status" value="1"/>
</dbReference>
<evidence type="ECO:0000313" key="3">
    <source>
        <dbReference type="Proteomes" id="UP000005309"/>
    </source>
</evidence>
<proteinExistence type="predicted"/>
<dbReference type="STRING" id="638302.HMPREF0908_1546"/>
<sequence length="78" mass="8761">MVKVYSITVCPWCSKVKRYLKYRGIPYEEHNIEHDPAALAECKVLSGDTIVPVTTADGKDFALSYDREKLDKILGITG</sequence>
<dbReference type="Pfam" id="PF00462">
    <property type="entry name" value="Glutaredoxin"/>
    <property type="match status" value="1"/>
</dbReference>
<dbReference type="InterPro" id="IPR002109">
    <property type="entry name" value="Glutaredoxin"/>
</dbReference>
<dbReference type="AlphaFoldDB" id="C4V4W2"/>
<dbReference type="EMBL" id="ACLA01000021">
    <property type="protein sequence ID" value="EEQ48209.1"/>
    <property type="molecule type" value="Genomic_DNA"/>
</dbReference>
<dbReference type="PANTHER" id="PTHR34386">
    <property type="entry name" value="GLUTAREDOXIN"/>
    <property type="match status" value="1"/>
</dbReference>
<dbReference type="HOGENOM" id="CLU_026126_9_3_9"/>
<dbReference type="GO" id="GO:0045454">
    <property type="term" value="P:cell redox homeostasis"/>
    <property type="evidence" value="ECO:0007669"/>
    <property type="project" value="TreeGrafter"/>
</dbReference>
<feature type="domain" description="Glutaredoxin" evidence="1">
    <location>
        <begin position="2"/>
        <end position="59"/>
    </location>
</feature>
<dbReference type="eggNOG" id="COG0695">
    <property type="taxonomic scope" value="Bacteria"/>
</dbReference>
<protein>
    <submittedName>
        <fullName evidence="2">Glutaredoxin</fullName>
    </submittedName>
</protein>
<dbReference type="OrthoDB" id="9795531at2"/>
<dbReference type="SUPFAM" id="SSF52833">
    <property type="entry name" value="Thioredoxin-like"/>
    <property type="match status" value="1"/>
</dbReference>
<dbReference type="PROSITE" id="PS51354">
    <property type="entry name" value="GLUTAREDOXIN_2"/>
    <property type="match status" value="1"/>
</dbReference>
<dbReference type="CDD" id="cd02976">
    <property type="entry name" value="NrdH"/>
    <property type="match status" value="1"/>
</dbReference>
<accession>C4V4W2</accession>
<gene>
    <name evidence="2" type="ORF">HMPREF0908_1546</name>
</gene>
<dbReference type="GO" id="GO:0009055">
    <property type="term" value="F:electron transfer activity"/>
    <property type="evidence" value="ECO:0007669"/>
    <property type="project" value="TreeGrafter"/>
</dbReference>
<comment type="caution">
    <text evidence="2">The sequence shown here is derived from an EMBL/GenBank/DDBJ whole genome shotgun (WGS) entry which is preliminary data.</text>
</comment>
<dbReference type="Gene3D" id="3.40.30.10">
    <property type="entry name" value="Glutaredoxin"/>
    <property type="match status" value="1"/>
</dbReference>
<dbReference type="InterPro" id="IPR011767">
    <property type="entry name" value="GLR_AS"/>
</dbReference>
<reference evidence="2 3" key="1">
    <citation type="submission" date="2009-04" db="EMBL/GenBank/DDBJ databases">
        <authorList>
            <person name="Qin X."/>
            <person name="Bachman B."/>
            <person name="Battles P."/>
            <person name="Bell A."/>
            <person name="Bess C."/>
            <person name="Bickham C."/>
            <person name="Chaboub L."/>
            <person name="Chen D."/>
            <person name="Coyle M."/>
            <person name="Deiros D.R."/>
            <person name="Dinh H."/>
            <person name="Forbes L."/>
            <person name="Fowler G."/>
            <person name="Francisco L."/>
            <person name="Fu Q."/>
            <person name="Gubbala S."/>
            <person name="Hale W."/>
            <person name="Han Y."/>
            <person name="Hemphill L."/>
            <person name="Highlander S.K."/>
            <person name="Hirani K."/>
            <person name="Hogues M."/>
            <person name="Jackson L."/>
            <person name="Jakkamsetti A."/>
            <person name="Javaid M."/>
            <person name="Jiang H."/>
            <person name="Korchina V."/>
            <person name="Kovar C."/>
            <person name="Lara F."/>
            <person name="Lee S."/>
            <person name="Mata R."/>
            <person name="Mathew T."/>
            <person name="Moen C."/>
            <person name="Morales K."/>
            <person name="Munidasa M."/>
            <person name="Nazareth L."/>
            <person name="Ngo R."/>
            <person name="Nguyen L."/>
            <person name="Okwuonu G."/>
            <person name="Ongeri F."/>
            <person name="Patil S."/>
            <person name="Petrosino J."/>
            <person name="Pham C."/>
            <person name="Pham P."/>
            <person name="Pu L.-L."/>
            <person name="Puazo M."/>
            <person name="Raj R."/>
            <person name="Reid J."/>
            <person name="Rouhana J."/>
            <person name="Saada N."/>
            <person name="Shang Y."/>
            <person name="Simmons D."/>
            <person name="Thornton R."/>
            <person name="Warren J."/>
            <person name="Weissenberger G."/>
            <person name="Zhang J."/>
            <person name="Zhang L."/>
            <person name="Zhou C."/>
            <person name="Zhu D."/>
            <person name="Muzny D."/>
            <person name="Worley K."/>
            <person name="Gibbs R."/>
        </authorList>
    </citation>
    <scope>NUCLEOTIDE SEQUENCE [LARGE SCALE GENOMIC DNA]</scope>
    <source>
        <strain evidence="2 3">ATCC 43531</strain>
    </source>
</reference>
<dbReference type="InterPro" id="IPR051548">
    <property type="entry name" value="Grx-like_ET"/>
</dbReference>